<reference evidence="3 4" key="1">
    <citation type="submission" date="2022-12" db="EMBL/GenBank/DDBJ databases">
        <title>Chromosome-level genome of Tegillarca granosa.</title>
        <authorList>
            <person name="Kim J."/>
        </authorList>
    </citation>
    <scope>NUCLEOTIDE SEQUENCE [LARGE SCALE GENOMIC DNA]</scope>
    <source>
        <strain evidence="3">Teg-2019</strain>
        <tissue evidence="3">Adductor muscle</tissue>
    </source>
</reference>
<organism evidence="3 4">
    <name type="scientific">Tegillarca granosa</name>
    <name type="common">Malaysian cockle</name>
    <name type="synonym">Anadara granosa</name>
    <dbReference type="NCBI Taxonomy" id="220873"/>
    <lineage>
        <taxon>Eukaryota</taxon>
        <taxon>Metazoa</taxon>
        <taxon>Spiralia</taxon>
        <taxon>Lophotrochozoa</taxon>
        <taxon>Mollusca</taxon>
        <taxon>Bivalvia</taxon>
        <taxon>Autobranchia</taxon>
        <taxon>Pteriomorphia</taxon>
        <taxon>Arcoida</taxon>
        <taxon>Arcoidea</taxon>
        <taxon>Arcidae</taxon>
        <taxon>Tegillarca</taxon>
    </lineage>
</organism>
<name>A0ABQ9FEI5_TEGGR</name>
<protein>
    <recommendedName>
        <fullName evidence="2">Mitogen-activated protein kinase kinase kinase N-terminal domain-containing protein</fullName>
    </recommendedName>
</protein>
<gene>
    <name evidence="3" type="ORF">KUTeg_007893</name>
</gene>
<feature type="region of interest" description="Disordered" evidence="1">
    <location>
        <begin position="17"/>
        <end position="37"/>
    </location>
</feature>
<keyword evidence="4" id="KW-1185">Reference proteome</keyword>
<feature type="compositionally biased region" description="Polar residues" evidence="1">
    <location>
        <begin position="516"/>
        <end position="527"/>
    </location>
</feature>
<sequence>MIIIKMRREAAYQCGLSHRHHQEGDADCSDDNEEYDSSQYNSIDTEQEQFFNPSEGLYSITPPNSRRMKREKSKQHTRVQRTSSYREYLDTKRKNKPLDGKMNIIKERYMDDPMFCKLSGVDSDDNLERDFLQDGKDKTRRNSRESKKKTMTTSRAHERLTKRQSGDLTILDTNTADVPMPITPVKVDTSGRFSTFNFKPSPLTASMNSAGLNASWSGRFDARRASVLAVECPKDRIEFYRIFSALIIMGSQKKDKEIKGKEKFMNSYRRQLSSEQEIWKEKYHEFLWFELQMHRNGKMTAQEQDLMFQNERQKIPQVLEEIMSFNFIGLDRLESNDSHISCSSPEDGPLNLRLTSESDSILSHDVTASFYATTLTQETLDHQGQALLRVQELLVKLDECEELFPHSKAFGKEYAQYSSHEFVQRVKSLYLWQNITRDLCHKVKLLGKVLGVQYNPNVDWPVIDIETPRNTEPRSNYALHRASIPEIQEPDRDSSEFEEDEEEEDDVGKDAEDNVKGNNPDISNGQLTPELHQKRVKFSVDSPSERSSRDTSPETIADPVKTSTPNKLHYVSSSATTLSRASSEASLDGMSKTSMYRKYVDKTLKRMGMNKMLVRFREILDRTLQRAREALERPKNLSCADLHNKSPTEDKAQLASSPGLDLLPPELAHASSFHRSTSLTDHGAWSNQFIEMGLPSFRPSYLFLLRVFLDVIHEALRLRLEQRPIGDPSFLSIRPLLRECKDVLRGSVIVKQYYQHMVAAVVADDEMDQYDEKFANVLEQFDNDMREMLEIYFTYLQNWLLMLQNLPEASRSLKNVLEMEWDFTKQICPHVTGGEAEAGKRFSTLGKQSVKFYS</sequence>
<proteinExistence type="predicted"/>
<dbReference type="EMBL" id="JARBDR010000337">
    <property type="protein sequence ID" value="KAJ8315743.1"/>
    <property type="molecule type" value="Genomic_DNA"/>
</dbReference>
<comment type="caution">
    <text evidence="3">The sequence shown here is derived from an EMBL/GenBank/DDBJ whole genome shotgun (WGS) entry which is preliminary data.</text>
</comment>
<dbReference type="Pfam" id="PF19431">
    <property type="entry name" value="MEKK4_N"/>
    <property type="match status" value="1"/>
</dbReference>
<feature type="compositionally biased region" description="Basic and acidic residues" evidence="1">
    <location>
        <begin position="126"/>
        <end position="145"/>
    </location>
</feature>
<feature type="domain" description="Mitogen-activated protein kinase kinase kinase N-terminal" evidence="2">
    <location>
        <begin position="43"/>
        <end position="844"/>
    </location>
</feature>
<feature type="compositionally biased region" description="Acidic residues" evidence="1">
    <location>
        <begin position="496"/>
        <end position="507"/>
    </location>
</feature>
<feature type="compositionally biased region" description="Acidic residues" evidence="1">
    <location>
        <begin position="25"/>
        <end position="36"/>
    </location>
</feature>
<accession>A0ABQ9FEI5</accession>
<feature type="region of interest" description="Disordered" evidence="1">
    <location>
        <begin position="467"/>
        <end position="565"/>
    </location>
</feature>
<feature type="region of interest" description="Disordered" evidence="1">
    <location>
        <begin position="54"/>
        <end position="84"/>
    </location>
</feature>
<feature type="region of interest" description="Disordered" evidence="1">
    <location>
        <begin position="126"/>
        <end position="167"/>
    </location>
</feature>
<evidence type="ECO:0000259" key="2">
    <source>
        <dbReference type="Pfam" id="PF19431"/>
    </source>
</evidence>
<evidence type="ECO:0000313" key="4">
    <source>
        <dbReference type="Proteomes" id="UP001217089"/>
    </source>
</evidence>
<dbReference type="InterPro" id="IPR045801">
    <property type="entry name" value="MEKK4_N"/>
</dbReference>
<evidence type="ECO:0000256" key="1">
    <source>
        <dbReference type="SAM" id="MobiDB-lite"/>
    </source>
</evidence>
<feature type="compositionally biased region" description="Basic and acidic residues" evidence="1">
    <location>
        <begin position="155"/>
        <end position="165"/>
    </location>
</feature>
<feature type="compositionally biased region" description="Basic and acidic residues" evidence="1">
    <location>
        <begin position="543"/>
        <end position="552"/>
    </location>
</feature>
<dbReference type="Proteomes" id="UP001217089">
    <property type="component" value="Unassembled WGS sequence"/>
</dbReference>
<feature type="compositionally biased region" description="Basic residues" evidence="1">
    <location>
        <begin position="66"/>
        <end position="79"/>
    </location>
</feature>
<evidence type="ECO:0000313" key="3">
    <source>
        <dbReference type="EMBL" id="KAJ8315743.1"/>
    </source>
</evidence>